<dbReference type="AlphaFoldDB" id="A0A6A1VHZ0"/>
<evidence type="ECO:0000256" key="2">
    <source>
        <dbReference type="PROSITE-ProRule" id="PRU00708"/>
    </source>
</evidence>
<evidence type="ECO:0000313" key="3">
    <source>
        <dbReference type="EMBL" id="KAB1211497.1"/>
    </source>
</evidence>
<dbReference type="Proteomes" id="UP000516437">
    <property type="component" value="Chromosome 6"/>
</dbReference>
<dbReference type="InterPro" id="IPR046848">
    <property type="entry name" value="E_motif"/>
</dbReference>
<feature type="repeat" description="PPR" evidence="2">
    <location>
        <begin position="189"/>
        <end position="223"/>
    </location>
</feature>
<evidence type="ECO:0000313" key="4">
    <source>
        <dbReference type="Proteomes" id="UP000516437"/>
    </source>
</evidence>
<feature type="repeat" description="PPR" evidence="2">
    <location>
        <begin position="529"/>
        <end position="559"/>
    </location>
</feature>
<dbReference type="NCBIfam" id="TIGR00756">
    <property type="entry name" value="PPR"/>
    <property type="match status" value="5"/>
</dbReference>
<dbReference type="OrthoDB" id="185373at2759"/>
<dbReference type="Pfam" id="PF13041">
    <property type="entry name" value="PPR_2"/>
    <property type="match status" value="5"/>
</dbReference>
<dbReference type="PANTHER" id="PTHR47926">
    <property type="entry name" value="PENTATRICOPEPTIDE REPEAT-CONTAINING PROTEIN"/>
    <property type="match status" value="1"/>
</dbReference>
<dbReference type="SUPFAM" id="SSF48452">
    <property type="entry name" value="TPR-like"/>
    <property type="match status" value="1"/>
</dbReference>
<proteinExistence type="predicted"/>
<feature type="repeat" description="PPR" evidence="2">
    <location>
        <begin position="494"/>
        <end position="528"/>
    </location>
</feature>
<evidence type="ECO:0000256" key="1">
    <source>
        <dbReference type="ARBA" id="ARBA00022737"/>
    </source>
</evidence>
<dbReference type="InterPro" id="IPR011990">
    <property type="entry name" value="TPR-like_helical_dom_sf"/>
</dbReference>
<feature type="repeat" description="PPR" evidence="2">
    <location>
        <begin position="290"/>
        <end position="324"/>
    </location>
</feature>
<gene>
    <name evidence="3" type="ORF">CJ030_MR6G013239</name>
</gene>
<dbReference type="PANTHER" id="PTHR47926:SF493">
    <property type="entry name" value="PENTATRICOPEPTIDE REPEAT-CONTAINING PROTEIN"/>
    <property type="match status" value="1"/>
</dbReference>
<protein>
    <recommendedName>
        <fullName evidence="5">Pentatricopeptide repeat-containing protein</fullName>
    </recommendedName>
</protein>
<reference evidence="3 4" key="1">
    <citation type="journal article" date="2019" name="Plant Biotechnol. J.">
        <title>The red bayberry genome and genetic basis of sex determination.</title>
        <authorList>
            <person name="Jia H.M."/>
            <person name="Jia H.J."/>
            <person name="Cai Q.L."/>
            <person name="Wang Y."/>
            <person name="Zhao H.B."/>
            <person name="Yang W.F."/>
            <person name="Wang G.Y."/>
            <person name="Li Y.H."/>
            <person name="Zhan D.L."/>
            <person name="Shen Y.T."/>
            <person name="Niu Q.F."/>
            <person name="Chang L."/>
            <person name="Qiu J."/>
            <person name="Zhao L."/>
            <person name="Xie H.B."/>
            <person name="Fu W.Y."/>
            <person name="Jin J."/>
            <person name="Li X.W."/>
            <person name="Jiao Y."/>
            <person name="Zhou C.C."/>
            <person name="Tu T."/>
            <person name="Chai C.Y."/>
            <person name="Gao J.L."/>
            <person name="Fan L.J."/>
            <person name="van de Weg E."/>
            <person name="Wang J.Y."/>
            <person name="Gao Z.S."/>
        </authorList>
    </citation>
    <scope>NUCLEOTIDE SEQUENCE [LARGE SCALE GENOMIC DNA]</scope>
    <source>
        <tissue evidence="3">Leaves</tissue>
    </source>
</reference>
<evidence type="ECO:0008006" key="5">
    <source>
        <dbReference type="Google" id="ProtNLM"/>
    </source>
</evidence>
<feature type="repeat" description="PPR" evidence="2">
    <location>
        <begin position="87"/>
        <end position="121"/>
    </location>
</feature>
<sequence>MNGTSQALSATKHLLTTTVAQCQSLLRKYAATRSLTKTKQLHAHTITSGLLFSSTSKELRSTVATTYALCGYVPFARKLFEEAPDRSLFLYNTMIRMYIQNGLPYDALHVFVEMLAWGQCRPDNFTYPFVVKACGDLSLLNVGVVLHGRTLMAGFDLDTFVQNSLLAMYMNCGEKEAARWIFDTMGERSVVSWNTMINGYFRNGCAKEAMMVFNWMMDVGVEPDCATMVSVLPACGYIKDLLSGRRIHALVEEKDLGKNIAARNALVDMYAKCGSMNEAQLVVDKMGERDVVTWTTMINGYIVNGDARSALALCWPMQVDGVRPNSITIASLLLACGSLCSSKYGRCLHGWSIRQKVESDVIVETALIDMYAKCKNIDLCFRVFDKTTERRTVPWNAILSGCIHNGLAREAAEFFKLMLKEAVQPNDATLNSLLPAYAILADLQQATNIHCYLVRSGFLSSIEVATGLIDIYSKCGSLESAHKIFSGVPENEKDIIVWSVIIACYGVHGHGEIAVSLFNQMVQSGVKPNEVTFTSVLQACSHAGLVDKGLNLFKFMLENHRMRPRPDHYTCIVDLLGRTGRLDEAYDLIRAMPFKPNHAVWGALLGSCVIHENVELGEVAAKSLFELEPENTGNYVLMAKIYCAVGRWKDAENVRYMMNEIGLRKAPALSLVDVRNV</sequence>
<dbReference type="Gene3D" id="1.25.40.10">
    <property type="entry name" value="Tetratricopeptide repeat domain"/>
    <property type="match status" value="5"/>
</dbReference>
<dbReference type="FunFam" id="1.25.40.10:FF:000090">
    <property type="entry name" value="Pentatricopeptide repeat-containing protein, chloroplastic"/>
    <property type="match status" value="1"/>
</dbReference>
<dbReference type="Pfam" id="PF01535">
    <property type="entry name" value="PPR"/>
    <property type="match status" value="3"/>
</dbReference>
<dbReference type="GO" id="GO:0003729">
    <property type="term" value="F:mRNA binding"/>
    <property type="evidence" value="ECO:0007669"/>
    <property type="project" value="UniProtKB-ARBA"/>
</dbReference>
<keyword evidence="1" id="KW-0677">Repeat</keyword>
<dbReference type="GO" id="GO:0009451">
    <property type="term" value="P:RNA modification"/>
    <property type="evidence" value="ECO:0007669"/>
    <property type="project" value="InterPro"/>
</dbReference>
<dbReference type="Pfam" id="PF20431">
    <property type="entry name" value="E_motif"/>
    <property type="match status" value="1"/>
</dbReference>
<dbReference type="EMBL" id="RXIC02000024">
    <property type="protein sequence ID" value="KAB1211497.1"/>
    <property type="molecule type" value="Genomic_DNA"/>
</dbReference>
<dbReference type="FunFam" id="1.25.40.10:FF:000954">
    <property type="entry name" value="LOW protein: PPR containing-like protein"/>
    <property type="match status" value="1"/>
</dbReference>
<dbReference type="InterPro" id="IPR002885">
    <property type="entry name" value="PPR_rpt"/>
</dbReference>
<name>A0A6A1VHZ0_9ROSI</name>
<dbReference type="FunFam" id="1.25.40.10:FF:000073">
    <property type="entry name" value="Pentatricopeptide repeat-containing protein chloroplastic"/>
    <property type="match status" value="1"/>
</dbReference>
<organism evidence="3 4">
    <name type="scientific">Morella rubra</name>
    <name type="common">Chinese bayberry</name>
    <dbReference type="NCBI Taxonomy" id="262757"/>
    <lineage>
        <taxon>Eukaryota</taxon>
        <taxon>Viridiplantae</taxon>
        <taxon>Streptophyta</taxon>
        <taxon>Embryophyta</taxon>
        <taxon>Tracheophyta</taxon>
        <taxon>Spermatophyta</taxon>
        <taxon>Magnoliopsida</taxon>
        <taxon>eudicotyledons</taxon>
        <taxon>Gunneridae</taxon>
        <taxon>Pentapetalae</taxon>
        <taxon>rosids</taxon>
        <taxon>fabids</taxon>
        <taxon>Fagales</taxon>
        <taxon>Myricaceae</taxon>
        <taxon>Morella</taxon>
    </lineage>
</organism>
<dbReference type="PROSITE" id="PS51375">
    <property type="entry name" value="PPR"/>
    <property type="match status" value="6"/>
</dbReference>
<feature type="repeat" description="PPR" evidence="2">
    <location>
        <begin position="391"/>
        <end position="425"/>
    </location>
</feature>
<dbReference type="InterPro" id="IPR046960">
    <property type="entry name" value="PPR_At4g14850-like_plant"/>
</dbReference>
<dbReference type="FunFam" id="1.25.40.10:FF:000436">
    <property type="entry name" value="Pentatricopeptide repeat-containing protein At5g39350 family"/>
    <property type="match status" value="1"/>
</dbReference>
<keyword evidence="4" id="KW-1185">Reference proteome</keyword>
<comment type="caution">
    <text evidence="3">The sequence shown here is derived from an EMBL/GenBank/DDBJ whole genome shotgun (WGS) entry which is preliminary data.</text>
</comment>
<accession>A0A6A1VHZ0</accession>